<dbReference type="EMBL" id="VOIH02000006">
    <property type="protein sequence ID" value="KAF3443797.1"/>
    <property type="molecule type" value="Genomic_DNA"/>
</dbReference>
<feature type="transmembrane region" description="Helical" evidence="1">
    <location>
        <begin position="52"/>
        <end position="72"/>
    </location>
</feature>
<keyword evidence="1" id="KW-0812">Transmembrane</keyword>
<proteinExistence type="predicted"/>
<dbReference type="Proteomes" id="UP000796880">
    <property type="component" value="Unassembled WGS sequence"/>
</dbReference>
<evidence type="ECO:0000313" key="3">
    <source>
        <dbReference type="Proteomes" id="UP000796880"/>
    </source>
</evidence>
<keyword evidence="1" id="KW-0472">Membrane</keyword>
<organism evidence="2 3">
    <name type="scientific">Rhamnella rubrinervis</name>
    <dbReference type="NCBI Taxonomy" id="2594499"/>
    <lineage>
        <taxon>Eukaryota</taxon>
        <taxon>Viridiplantae</taxon>
        <taxon>Streptophyta</taxon>
        <taxon>Embryophyta</taxon>
        <taxon>Tracheophyta</taxon>
        <taxon>Spermatophyta</taxon>
        <taxon>Magnoliopsida</taxon>
        <taxon>eudicotyledons</taxon>
        <taxon>Gunneridae</taxon>
        <taxon>Pentapetalae</taxon>
        <taxon>rosids</taxon>
        <taxon>fabids</taxon>
        <taxon>Rosales</taxon>
        <taxon>Rhamnaceae</taxon>
        <taxon>rhamnoid group</taxon>
        <taxon>Rhamneae</taxon>
        <taxon>Rhamnella</taxon>
    </lineage>
</organism>
<protein>
    <submittedName>
        <fullName evidence="2">Uncharacterized protein</fullName>
    </submittedName>
</protein>
<sequence>MATVEIRCEDSSSLSFSESFWSASDHFFSASSARALASIAACLNSRMSASRILLYLGASVGFMADVLEGMLFEYLSWSLSNPRLERSGLSRRIEELSSKPRLRWGEALPPLWLED</sequence>
<keyword evidence="3" id="KW-1185">Reference proteome</keyword>
<comment type="caution">
    <text evidence="2">The sequence shown here is derived from an EMBL/GenBank/DDBJ whole genome shotgun (WGS) entry which is preliminary data.</text>
</comment>
<keyword evidence="1" id="KW-1133">Transmembrane helix</keyword>
<dbReference type="AlphaFoldDB" id="A0A8K0MFA6"/>
<reference evidence="2" key="1">
    <citation type="submission" date="2020-03" db="EMBL/GenBank/DDBJ databases">
        <title>A high-quality chromosome-level genome assembly of a woody plant with both climbing and erect habits, Rhamnella rubrinervis.</title>
        <authorList>
            <person name="Lu Z."/>
            <person name="Yang Y."/>
            <person name="Zhu X."/>
            <person name="Sun Y."/>
        </authorList>
    </citation>
    <scope>NUCLEOTIDE SEQUENCE</scope>
    <source>
        <strain evidence="2">BYM</strain>
        <tissue evidence="2">Leaf</tissue>
    </source>
</reference>
<name>A0A8K0MFA6_9ROSA</name>
<evidence type="ECO:0000313" key="2">
    <source>
        <dbReference type="EMBL" id="KAF3443797.1"/>
    </source>
</evidence>
<gene>
    <name evidence="2" type="ORF">FNV43_RR13487</name>
</gene>
<accession>A0A8K0MFA6</accession>
<evidence type="ECO:0000256" key="1">
    <source>
        <dbReference type="SAM" id="Phobius"/>
    </source>
</evidence>